<accession>A0ABW0QDT4</accession>
<keyword evidence="7" id="KW-1185">Reference proteome</keyword>
<dbReference type="PANTHER" id="PTHR30085">
    <property type="entry name" value="AMINO ACID ABC TRANSPORTER PERMEASE"/>
    <property type="match status" value="1"/>
</dbReference>
<evidence type="ECO:0000256" key="4">
    <source>
        <dbReference type="SAM" id="SignalP"/>
    </source>
</evidence>
<feature type="signal peptide" evidence="4">
    <location>
        <begin position="1"/>
        <end position="24"/>
    </location>
</feature>
<feature type="chain" id="PRO_5046596177" evidence="4">
    <location>
        <begin position="25"/>
        <end position="304"/>
    </location>
</feature>
<evidence type="ECO:0000256" key="1">
    <source>
        <dbReference type="ARBA" id="ARBA00010333"/>
    </source>
</evidence>
<gene>
    <name evidence="6" type="ORF">ACFPP7_19130</name>
</gene>
<proteinExistence type="inferred from homology"/>
<evidence type="ECO:0000256" key="3">
    <source>
        <dbReference type="ARBA" id="ARBA00022729"/>
    </source>
</evidence>
<dbReference type="InterPro" id="IPR001638">
    <property type="entry name" value="Solute-binding_3/MltF_N"/>
</dbReference>
<dbReference type="Proteomes" id="UP001596084">
    <property type="component" value="Unassembled WGS sequence"/>
</dbReference>
<keyword evidence="2" id="KW-0813">Transport</keyword>
<sequence length="304" mass="32877">MKKSISTRSAVLAAAMLAIGWAHAQTSDTLKKIKDTGTITIGVRESSGAMSYTLGGGKYTGFHYDVCQRVLADIKKQFGLKKLDVNYQSVTPQNRILLVQNGTVDIECGTTTNNATRQLGVAFAPTLYIEEVRMAVKVNSGITSIAQLANRTVAATTGSTSVQLLRKHERATGVKFNELMGKDNSDAFLLLESGRADAYVADGQILATLISMSKNPGDYRIVGEVLSVEPIAIMMRKDDPAFKKAVDDSIKAMAESGEVAKLYDKWFLQPIPPNNTKVGLPATVLTKAAWANPTDKPLEDYAKK</sequence>
<name>A0ABW0QDT4_9BURK</name>
<dbReference type="SMART" id="SM00062">
    <property type="entry name" value="PBPb"/>
    <property type="match status" value="1"/>
</dbReference>
<dbReference type="SUPFAM" id="SSF53850">
    <property type="entry name" value="Periplasmic binding protein-like II"/>
    <property type="match status" value="1"/>
</dbReference>
<dbReference type="Pfam" id="PF00497">
    <property type="entry name" value="SBP_bac_3"/>
    <property type="match status" value="1"/>
</dbReference>
<dbReference type="EMBL" id="JBHSMX010000061">
    <property type="protein sequence ID" value="MFC5523006.1"/>
    <property type="molecule type" value="Genomic_DNA"/>
</dbReference>
<dbReference type="CDD" id="cd13688">
    <property type="entry name" value="PBP2_GltI_DEBP"/>
    <property type="match status" value="1"/>
</dbReference>
<dbReference type="Gene3D" id="3.40.190.10">
    <property type="entry name" value="Periplasmic binding protein-like II"/>
    <property type="match status" value="2"/>
</dbReference>
<evidence type="ECO:0000313" key="6">
    <source>
        <dbReference type="EMBL" id="MFC5523006.1"/>
    </source>
</evidence>
<protein>
    <submittedName>
        <fullName evidence="6">Amino acid ABC transporter substrate-binding protein</fullName>
    </submittedName>
</protein>
<organism evidence="6 7">
    <name type="scientific">Polaromonas jejuensis</name>
    <dbReference type="NCBI Taxonomy" id="457502"/>
    <lineage>
        <taxon>Bacteria</taxon>
        <taxon>Pseudomonadati</taxon>
        <taxon>Pseudomonadota</taxon>
        <taxon>Betaproteobacteria</taxon>
        <taxon>Burkholderiales</taxon>
        <taxon>Comamonadaceae</taxon>
        <taxon>Polaromonas</taxon>
    </lineage>
</organism>
<dbReference type="InterPro" id="IPR051455">
    <property type="entry name" value="Bact_solute-bind_prot3"/>
</dbReference>
<evidence type="ECO:0000256" key="2">
    <source>
        <dbReference type="ARBA" id="ARBA00022448"/>
    </source>
</evidence>
<keyword evidence="3 4" id="KW-0732">Signal</keyword>
<dbReference type="RefSeq" id="WP_068835141.1">
    <property type="nucleotide sequence ID" value="NZ_JBHSMX010000061.1"/>
</dbReference>
<evidence type="ECO:0000259" key="5">
    <source>
        <dbReference type="SMART" id="SM00062"/>
    </source>
</evidence>
<comment type="caution">
    <text evidence="6">The sequence shown here is derived from an EMBL/GenBank/DDBJ whole genome shotgun (WGS) entry which is preliminary data.</text>
</comment>
<reference evidence="7" key="1">
    <citation type="journal article" date="2019" name="Int. J. Syst. Evol. Microbiol.">
        <title>The Global Catalogue of Microorganisms (GCM) 10K type strain sequencing project: providing services to taxonomists for standard genome sequencing and annotation.</title>
        <authorList>
            <consortium name="The Broad Institute Genomics Platform"/>
            <consortium name="The Broad Institute Genome Sequencing Center for Infectious Disease"/>
            <person name="Wu L."/>
            <person name="Ma J."/>
        </authorList>
    </citation>
    <scope>NUCLEOTIDE SEQUENCE [LARGE SCALE GENOMIC DNA]</scope>
    <source>
        <strain evidence="7">CGMCC 4.7277</strain>
    </source>
</reference>
<dbReference type="PANTHER" id="PTHR30085:SF2">
    <property type="entry name" value="GLUTAMATE_ASPARTATE IMPORT SOLUTE-BINDING PROTEIN"/>
    <property type="match status" value="1"/>
</dbReference>
<evidence type="ECO:0000313" key="7">
    <source>
        <dbReference type="Proteomes" id="UP001596084"/>
    </source>
</evidence>
<comment type="similarity">
    <text evidence="1">Belongs to the bacterial solute-binding protein 3 family.</text>
</comment>
<feature type="domain" description="Solute-binding protein family 3/N-terminal" evidence="5">
    <location>
        <begin position="38"/>
        <end position="270"/>
    </location>
</feature>